<reference evidence="4" key="9">
    <citation type="journal article" date="1990" name="Virology">
        <title>Tumorigenic poxviruses: characterization of the expression of an epidermal growth factor related gene in Shope fibroma virus.</title>
        <authorList>
            <person name="Chang W."/>
            <person name="Macaulay C."/>
            <person name="Hu S.L."/>
            <person name="Tam J.P."/>
            <person name="McFadden G."/>
        </authorList>
    </citation>
    <scope>NUCLEOTIDE SEQUENCE [LARGE SCALE GENOMIC DNA]</scope>
    <source>
        <strain evidence="4">Kasza</strain>
    </source>
</reference>
<gene>
    <name evidence="3" type="primary">s118L</name>
</gene>
<reference evidence="4" key="4">
    <citation type="journal article" date="1986" name="Virology">
        <title>Tumorigenic poxviruses: analysis of viral DNA sequences implicated in the tumorigenicity of Shope fibroma virus and malignant rabbit virus.</title>
        <authorList>
            <person name="Upton C."/>
            <person name="McFadden G."/>
        </authorList>
    </citation>
    <scope>NUCLEOTIDE SEQUENCE [LARGE SCALE GENOMIC DNA]</scope>
    <source>
        <strain evidence="4">Kasza</strain>
    </source>
</reference>
<organism evidence="4">
    <name type="scientific">Rabbit fibroma virus (strain Kasza)</name>
    <name type="common">RFV</name>
    <name type="synonym">Shope fibroma virus (strain Kasza)</name>
    <dbReference type="NCBI Taxonomy" id="10272"/>
    <lineage>
        <taxon>Viruses</taxon>
        <taxon>Varidnaviria</taxon>
        <taxon>Bamfordvirae</taxon>
        <taxon>Nucleocytoviricota</taxon>
        <taxon>Pokkesviricetes</taxon>
        <taxon>Chitovirales</taxon>
        <taxon>Poxviridae</taxon>
        <taxon>Chordopoxvirinae</taxon>
        <taxon>Leporipoxvirus</taxon>
        <taxon>Leporipoxvirus shope</taxon>
        <taxon>Rabbit fibroma virus</taxon>
    </lineage>
</organism>
<reference evidence="4" key="2">
    <citation type="journal article" date="1986" name="J. Virol.">
        <title>Identification and nucleotide sequence of the thymidine kinase gene of Shope fibroma virus.</title>
        <authorList>
            <person name="Upton C."/>
            <person name="McFadden G."/>
        </authorList>
    </citation>
    <scope>NUCLEOTIDE SEQUENCE [LARGE SCALE GENOMIC DNA]</scope>
    <source>
        <strain evidence="4">Kasza</strain>
    </source>
</reference>
<reference evidence="4" key="13">
    <citation type="journal article" date="1992" name="J. Gen. Virol.">
        <title>Nucleotide sequence analysis of a unique near-terminal region of the tumorigenic poxvirus, Shope fibroma virus.</title>
        <authorList>
            <person name="Massung R.F."/>
            <person name="McFadden G."/>
            <person name="Moyer R.W."/>
        </authorList>
    </citation>
    <scope>NUCLEOTIDE SEQUENCE [LARGE SCALE GENOMIC DNA]</scope>
    <source>
        <strain evidence="4">Kasza</strain>
    </source>
</reference>
<evidence type="ECO:0000313" key="3">
    <source>
        <dbReference type="EMBL" id="AAF18001.1"/>
    </source>
</evidence>
<dbReference type="EMBL" id="AF170722">
    <property type="protein sequence ID" value="AAF18001.1"/>
    <property type="molecule type" value="Genomic_DNA"/>
</dbReference>
<reference evidence="4" key="17">
    <citation type="journal article" date="1994" name="Virology">
        <title>Characterization of the Shope fibroma virus DNA ligase gene.</title>
        <authorList>
            <person name="Parks R.J."/>
            <person name="Lichty B.D."/>
            <person name="Karakis C."/>
            <person name="Evans D.H."/>
        </authorList>
    </citation>
    <scope>NUCLEOTIDE SEQUENCE [LARGE SCALE GENOMIC DNA]</scope>
    <source>
        <strain evidence="4">Kasza</strain>
    </source>
</reference>
<reference evidence="4" key="11">
    <citation type="journal article" date="1991" name="Virology">
        <title>Identification and DNA sequence of the large subunit of the capping enzyme from Shope fibroma virus.</title>
        <authorList>
            <person name="Upton C."/>
            <person name="Stuart D."/>
            <person name="McFadden G."/>
        </authorList>
    </citation>
    <scope>NUCLEOTIDE SEQUENCE [LARGE SCALE GENOMIC DNA]</scope>
    <source>
        <strain evidence="4">Kasza</strain>
    </source>
</reference>
<reference evidence="4" key="19">
    <citation type="journal article" date="1995" name="Virology">
        <title>Species specificity of ectromelia virus and vaccinia virus interferon-gamma binding proteins.</title>
        <authorList>
            <person name="Mossman K."/>
            <person name="Upton C."/>
            <person name="Buller R.M."/>
            <person name="McFadden G."/>
        </authorList>
    </citation>
    <scope>NUCLEOTIDE SEQUENCE [LARGE SCALE GENOMIC DNA]</scope>
    <source>
        <strain evidence="4">Kasza</strain>
    </source>
</reference>
<reference evidence="4" key="20">
    <citation type="journal article" date="1997" name="Virology">
        <title>The T1/35kDa family of poxvirus-secreted proteins bind chemokines and modulate leukocyte influx into virus-infected tissues.</title>
        <authorList>
            <person name="Graham K.A."/>
            <person name="Lalani A.S."/>
            <person name="Macen J.L."/>
            <person name="Ness T.L."/>
            <person name="Barry M."/>
            <person name="Liu L.Y."/>
            <person name="Lucas A."/>
            <person name="Clark-Lewis I."/>
            <person name="Moyer R.W."/>
            <person name="McFadden G."/>
        </authorList>
    </citation>
    <scope>NUCLEOTIDE SEQUENCE [LARGE SCALE GENOMIC DNA]</scope>
    <source>
        <strain evidence="4">Kasza</strain>
    </source>
</reference>
<evidence type="ECO:0000256" key="2">
    <source>
        <dbReference type="ARBA" id="ARBA00022553"/>
    </source>
</evidence>
<sequence length="76" mass="8549">MSDEDINESNFMHLLSTLLTNKDIDLDAESAATLSVIKELISQINLKVLALNKKSKKNIRTNEPLSYVSKREGTRT</sequence>
<reference evidence="4" key="14">
    <citation type="journal article" date="1992" name="Virus Res.">
        <title>Sequence and analysis of the BamHI 'D' fragment of Shope fibroma virus: comparison with similar regions of related poxviruses.</title>
        <authorList>
            <person name="Strayer D.S."/>
            <person name="Jerng H.H."/>
        </authorList>
    </citation>
    <scope>NUCLEOTIDE SEQUENCE [LARGE SCALE GENOMIC DNA]</scope>
    <source>
        <strain evidence="4">Kasza</strain>
    </source>
</reference>
<reference evidence="4" key="15">
    <citation type="journal article" date="1993" name="Proc. Natl. Acad. Sci. U.S.A.">
        <title>Identification of a poxvirus gene encoding a uracil-DNA glycosylase.</title>
        <authorList>
            <person name="Upton C."/>
            <person name="Stuart D.T."/>
            <person name="McFadden G."/>
        </authorList>
    </citation>
    <scope>NUCLEOTIDE SEQUENCE [LARGE SCALE GENOMIC DNA]</scope>
    <source>
        <strain evidence="4">Kasza</strain>
    </source>
</reference>
<reference evidence="3 4" key="12">
    <citation type="journal article" date="1991" name="Virology">
        <title>Sequence and analysis of a portion of the genomes of Shope fibroma virus and malignant rabbit fibroma virus that is important for viral replication in lymphocytes.</title>
        <authorList>
            <person name="Strayer D.S."/>
            <person name="Jerng H.H."/>
            <person name="O'Connor K."/>
        </authorList>
    </citation>
    <scope>NUCLEOTIDE SEQUENCE [LARGE SCALE GENOMIC DNA]</scope>
    <source>
        <strain evidence="3 4">Kasza</strain>
    </source>
</reference>
<dbReference type="KEGG" id="vg:1486962"/>
<protein>
    <submittedName>
        <fullName evidence="3">Gp118L</fullName>
    </submittedName>
</protein>
<reference evidence="4" key="21">
    <citation type="journal article" date="1999" name="J. Mol. Biol.">
        <title>Shope fibroma virus DNA topoisomerase catalyses holliday junction resolution and hairpin formation in vitro.</title>
        <authorList>
            <person name="Palaniyar N."/>
            <person name="Gerasimopoulos E."/>
            <person name="Evans D.H."/>
        </authorList>
    </citation>
    <scope>NUCLEOTIDE SEQUENCE [LARGE SCALE GENOMIC DNA]</scope>
    <source>
        <strain evidence="4">Kasza</strain>
    </source>
</reference>
<reference evidence="4" key="8">
    <citation type="journal article" date="1990" name="Virology">
        <title>The complete DNA sequence of vaccinia virus.</title>
        <authorList>
            <person name="Goebel S.J."/>
            <person name="Johnson G.P."/>
            <person name="Perkus M.E."/>
            <person name="Davis S.W."/>
            <person name="Winslow J.P."/>
            <person name="Paoletti E."/>
        </authorList>
    </citation>
    <scope>NUCLEOTIDE SEQUENCE [LARGE SCALE GENOMIC DNA]</scope>
    <source>
        <strain evidence="4">Kasza</strain>
    </source>
</reference>
<comment type="function">
    <text evidence="1">Required for the association between the dense viroplasm and the viral membranes to form the mature virion (MV).</text>
</comment>
<reference evidence="4" key="3">
    <citation type="journal article" date="1986" name="Mol. Cell. Biol.">
        <title>DNA sequence homology between the terminal inverted repeats of Shope fibroma virus and an endogenous cellular plasmid species.</title>
        <authorList>
            <person name="Upton C."/>
            <person name="McFadden G."/>
        </authorList>
    </citation>
    <scope>NUCLEOTIDE SEQUENCE [LARGE SCALE GENOMIC DNA]</scope>
    <source>
        <strain evidence="4">Kasza</strain>
    </source>
</reference>
<dbReference type="RefSeq" id="NP_052007.1">
    <property type="nucleotide sequence ID" value="NC_001266.1"/>
</dbReference>
<reference evidence="3 4" key="1">
    <citation type="journal article" date="1984" name="J. Virol.">
        <title>Tumorigenic poxviruses: construction of the composite physical map of the Shope fibroma virus genome.</title>
        <authorList>
            <person name="Delange A.M."/>
            <person name="Macaulay C."/>
            <person name="Block W."/>
            <person name="Mueller T."/>
            <person name="McFadden G."/>
        </authorList>
    </citation>
    <scope>NUCLEOTIDE SEQUENCE [LARGE SCALE GENOMIC DNA]</scope>
    <source>
        <strain evidence="3 4">Kasza</strain>
    </source>
</reference>
<reference evidence="4" key="7">
    <citation type="journal article" date="1990" name="Virology">
        <title>Identification and DNA sequence of the Shope fibroma virus DNA topoisomerase gene.</title>
        <authorList>
            <person name="Upton C."/>
            <person name="Opgenorth A."/>
            <person name="Traktman P."/>
            <person name="McFadden G."/>
        </authorList>
    </citation>
    <scope>NUCLEOTIDE SEQUENCE [LARGE SCALE GENOMIC DNA]</scope>
    <source>
        <strain evidence="4">Kasza</strain>
    </source>
</reference>
<accession>Q9Q8W0</accession>
<keyword evidence="4" id="KW-1185">Reference proteome</keyword>
<reference evidence="4" key="18">
    <citation type="journal article" date="1995" name="Virology">
        <title>Myxoma virus and Shope fibroma virus encode dual-specificity tyrosine/serine phosphatases which are essential for virus viability.</title>
        <authorList>
            <person name="Mossman K."/>
            <person name="Ostergaard H."/>
            <person name="Upton C."/>
            <person name="McFadden G."/>
        </authorList>
    </citation>
    <scope>NUCLEOTIDE SEQUENCE [LARGE SCALE GENOMIC DNA]</scope>
    <source>
        <strain evidence="4">Kasza</strain>
    </source>
</reference>
<name>Q9Q8W0_RFVKA</name>
<keyword evidence="2" id="KW-0597">Phosphoprotein</keyword>
<reference evidence="4" key="10">
    <citation type="journal article" date="1991" name="Biochem. Biophys. Res. Commun.">
        <title>T2 open reading frame from the Shope fibroma virus encodes a soluble form of the TNF receptor.</title>
        <authorList>
            <person name="Smith C.A."/>
            <person name="Davis T."/>
            <person name="Wignall J.M."/>
            <person name="Din W.S."/>
            <person name="Farrah T."/>
            <person name="Upton C."/>
            <person name="McFadden G."/>
            <person name="Goodwin R.G."/>
        </authorList>
    </citation>
    <scope>NUCLEOTIDE SEQUENCE [LARGE SCALE GENOMIC DNA]</scope>
    <source>
        <strain evidence="4">Kasza</strain>
    </source>
</reference>
<organismHost>
    <name type="scientific">Oryctolagus cuniculus</name>
    <name type="common">Rabbit</name>
    <dbReference type="NCBI Taxonomy" id="9986"/>
</organismHost>
<reference evidence="4" key="22">
    <citation type="journal article" date="1999" name="J. Virol.">
        <title>Myxoma virus encodes an alpha2,3-sialyltransferase that enhances virulence.</title>
        <authorList>
            <person name="Jackson R.J."/>
            <person name="Hall D.F."/>
            <person name="Kerr P.J."/>
        </authorList>
    </citation>
    <scope>NUCLEOTIDE SEQUENCE [LARGE SCALE GENOMIC DNA]</scope>
    <source>
        <strain evidence="4">Kasza</strain>
    </source>
</reference>
<evidence type="ECO:0000313" key="4">
    <source>
        <dbReference type="Proteomes" id="UP000000868"/>
    </source>
</evidence>
<dbReference type="Pfam" id="PF06015">
    <property type="entry name" value="Chordopox_A30L"/>
    <property type="match status" value="1"/>
</dbReference>
<dbReference type="Proteomes" id="UP000000868">
    <property type="component" value="Segment"/>
</dbReference>
<dbReference type="InterPro" id="IPR009257">
    <property type="entry name" value="Chordopox_A30L"/>
</dbReference>
<reference evidence="3 4" key="23">
    <citation type="journal article" date="1999" name="Virology">
        <title>The complete genome sequence of shope (Rabbit) fibroma virus.</title>
        <authorList>
            <person name="Willer D.O."/>
            <person name="McFadden G."/>
            <person name="Evans D.H."/>
        </authorList>
    </citation>
    <scope>NUCLEOTIDE SEQUENCE [LARGE SCALE GENOMIC DNA]</scope>
    <source>
        <strain evidence="3 4">Kasza</strain>
    </source>
</reference>
<reference evidence="4" key="16">
    <citation type="journal article" date="1994" name="J. Virol.">
        <title>A poxvirus protein with a RING finger motif binds zinc and localizes in virus factories.</title>
        <authorList>
            <person name="Upton C."/>
            <person name="Schiff L."/>
            <person name="Rice S.A."/>
            <person name="Dowdeswell T."/>
            <person name="Yang X."/>
            <person name="McFadden G."/>
        </authorList>
    </citation>
    <scope>NUCLEOTIDE SEQUENCE [LARGE SCALE GENOMIC DNA]</scope>
    <source>
        <strain evidence="4">Kasza</strain>
    </source>
</reference>
<reference evidence="4" key="5">
    <citation type="journal article" date="1987" name="Virology">
        <title>Tumorigenic poxviruses: genomic organization and DNA sequence of the telomeric region of the Shope fibroma virus genome.</title>
        <authorList>
            <person name="Upton C."/>
            <person name="DeLange A.M."/>
            <person name="McFadden G."/>
        </authorList>
    </citation>
    <scope>NUCLEOTIDE SEQUENCE [LARGE SCALE GENOMIC DNA]</scope>
    <source>
        <strain evidence="4">Kasza</strain>
    </source>
</reference>
<proteinExistence type="predicted"/>
<reference evidence="4" key="6">
    <citation type="journal article" date="1988" name="Virology">
        <title>Tumorigenic poxviruses: fine analysis of the recombination junctions in malignant rabbit fibroma virus, a recombinant between Shope fibroma virus and myxoma virus.</title>
        <authorList>
            <person name="Upton C."/>
            <person name="Macen J.L."/>
            <person name="Maranchuk R.A."/>
            <person name="DeLange A.M."/>
            <person name="McFadden G."/>
        </authorList>
    </citation>
    <scope>NUCLEOTIDE SEQUENCE [LARGE SCALE GENOMIC DNA]</scope>
    <source>
        <strain evidence="4">Kasza</strain>
    </source>
</reference>
<evidence type="ECO:0000256" key="1">
    <source>
        <dbReference type="ARBA" id="ARBA00003527"/>
    </source>
</evidence>